<dbReference type="GeneID" id="36838596"/>
<sequence length="152" mass="18059">MNDKVKKLLLTLLAVAEKENAEVTATKIQKIFFLLEKEKNIDLGLNYQPWLFGPYSEVLDNVLDKLIEERIVEEVTEDVKDPLTEIVVGQKRTYRLMEKKEEFNDVDDEDIVNFFKEWVKKSRREILEYVYKKYKDYTGYSLIREKIIGNQG</sequence>
<name>A0A2U9IPZ7_9CREN</name>
<dbReference type="EMBL" id="CP029288">
    <property type="protein sequence ID" value="AWR98091.1"/>
    <property type="molecule type" value="Genomic_DNA"/>
</dbReference>
<dbReference type="Pfam" id="PF13274">
    <property type="entry name" value="SocA_Panacea"/>
    <property type="match status" value="1"/>
</dbReference>
<feature type="domain" description="Antitoxin SocA-like Panacea" evidence="1">
    <location>
        <begin position="43"/>
        <end position="143"/>
    </location>
</feature>
<dbReference type="Proteomes" id="UP000248410">
    <property type="component" value="Chromosome"/>
</dbReference>
<dbReference type="RefSeq" id="WP_110380981.1">
    <property type="nucleotide sequence ID" value="NZ_CP029288.2"/>
</dbReference>
<dbReference type="AlphaFoldDB" id="A0A2U9IPZ7"/>
<evidence type="ECO:0000313" key="2">
    <source>
        <dbReference type="EMBL" id="AWR98091.1"/>
    </source>
</evidence>
<accession>A0A2U9IPZ7</accession>
<gene>
    <name evidence="2" type="ORF">DFR86_11465</name>
</gene>
<evidence type="ECO:0000259" key="1">
    <source>
        <dbReference type="Pfam" id="PF13274"/>
    </source>
</evidence>
<proteinExistence type="predicted"/>
<organism evidence="2 3">
    <name type="scientific">Acidianus sulfidivorans JP7</name>
    <dbReference type="NCBI Taxonomy" id="619593"/>
    <lineage>
        <taxon>Archaea</taxon>
        <taxon>Thermoproteota</taxon>
        <taxon>Thermoprotei</taxon>
        <taxon>Sulfolobales</taxon>
        <taxon>Sulfolobaceae</taxon>
        <taxon>Acidianus</taxon>
    </lineage>
</organism>
<dbReference type="InterPro" id="IPR025272">
    <property type="entry name" value="SocA_Panacea"/>
</dbReference>
<keyword evidence="3" id="KW-1185">Reference proteome</keyword>
<dbReference type="OrthoDB" id="34535at2157"/>
<evidence type="ECO:0000313" key="3">
    <source>
        <dbReference type="Proteomes" id="UP000248410"/>
    </source>
</evidence>
<reference evidence="2 3" key="1">
    <citation type="submission" date="2018-05" db="EMBL/GenBank/DDBJ databases">
        <title>Complete Genome Sequences of Extremely Thermoacidophilic, Metal-Mobilizing Type-Strain Members of the Archaeal Family Sulfolobaceae: Acidianus brierleyi DSM-1651T, Acidianus sulfidivorans DSM-18786T, Metallosphaera hakonensis DSM-7519T, and Metallosphaera prunae DSM-10039T.</title>
        <authorList>
            <person name="Counts J.A."/>
            <person name="Kelly R.M."/>
        </authorList>
    </citation>
    <scope>NUCLEOTIDE SEQUENCE [LARGE SCALE GENOMIC DNA]</scope>
    <source>
        <strain evidence="2 3">JP7</strain>
    </source>
</reference>
<protein>
    <submittedName>
        <fullName evidence="2">Conjugal transfer protein</fullName>
    </submittedName>
</protein>
<dbReference type="KEGG" id="asul:DFR86_11465"/>